<dbReference type="EMBL" id="JANFFA010000004">
    <property type="protein sequence ID" value="MDQ2095402.1"/>
    <property type="molecule type" value="Genomic_DNA"/>
</dbReference>
<evidence type="ECO:0000256" key="1">
    <source>
        <dbReference type="SAM" id="Phobius"/>
    </source>
</evidence>
<keyword evidence="3" id="KW-1185">Reference proteome</keyword>
<dbReference type="Proteomes" id="UP001227162">
    <property type="component" value="Unassembled WGS sequence"/>
</dbReference>
<proteinExistence type="predicted"/>
<dbReference type="RefSeq" id="WP_317627021.1">
    <property type="nucleotide sequence ID" value="NZ_JANFFA010000004.1"/>
</dbReference>
<sequence length="152" mass="16634">MSPKAKRALKSLLAGGAGSLIVAATVWAHVLWINGDVLTRGEYPLTPTLPVTGLSLFIDAMLPSLILLPPLALFAILSGPWPLRVLSVLMLLYGWYWVADRVASLFAPHFGATWFPGEPFSELFYRWPGTPALMGAAVLAYMLVLSRLNRTR</sequence>
<feature type="transmembrane region" description="Helical" evidence="1">
    <location>
        <begin position="52"/>
        <end position="74"/>
    </location>
</feature>
<accession>A0AAJ1UGC5</accession>
<comment type="caution">
    <text evidence="2">The sequence shown here is derived from an EMBL/GenBank/DDBJ whole genome shotgun (WGS) entry which is preliminary data.</text>
</comment>
<keyword evidence="1" id="KW-1133">Transmembrane helix</keyword>
<reference evidence="2" key="1">
    <citation type="submission" date="2022-07" db="EMBL/GenBank/DDBJ databases">
        <authorList>
            <person name="Otstavnykh N."/>
            <person name="Isaeva M."/>
            <person name="Bystritskaya E."/>
        </authorList>
    </citation>
    <scope>NUCLEOTIDE SEQUENCE</scope>
    <source>
        <strain evidence="2">10Alg 79</strain>
    </source>
</reference>
<feature type="transmembrane region" description="Helical" evidence="1">
    <location>
        <begin position="81"/>
        <end position="98"/>
    </location>
</feature>
<keyword evidence="1" id="KW-0812">Transmembrane</keyword>
<protein>
    <submittedName>
        <fullName evidence="2">Uncharacterized protein</fullName>
    </submittedName>
</protein>
<name>A0AAJ1UGC5_9RHOB</name>
<reference evidence="2" key="2">
    <citation type="submission" date="2023-04" db="EMBL/GenBank/DDBJ databases">
        <title>'Rhodoalgimonas zhirmunskyi' gen. nov., isolated from a red alga.</title>
        <authorList>
            <person name="Nedashkovskaya O.I."/>
            <person name="Otstavnykh N.Y."/>
            <person name="Bystritskaya E.P."/>
            <person name="Balabanova L.A."/>
            <person name="Isaeva M.P."/>
        </authorList>
    </citation>
    <scope>NUCLEOTIDE SEQUENCE</scope>
    <source>
        <strain evidence="2">10Alg 79</strain>
    </source>
</reference>
<gene>
    <name evidence="2" type="ORF">NOI20_14885</name>
</gene>
<dbReference type="AlphaFoldDB" id="A0AAJ1UGC5"/>
<feature type="transmembrane region" description="Helical" evidence="1">
    <location>
        <begin position="124"/>
        <end position="144"/>
    </location>
</feature>
<evidence type="ECO:0000313" key="3">
    <source>
        <dbReference type="Proteomes" id="UP001227162"/>
    </source>
</evidence>
<organism evidence="2 3">
    <name type="scientific">Rhodalgimonas zhirmunskyi</name>
    <dbReference type="NCBI Taxonomy" id="2964767"/>
    <lineage>
        <taxon>Bacteria</taxon>
        <taxon>Pseudomonadati</taxon>
        <taxon>Pseudomonadota</taxon>
        <taxon>Alphaproteobacteria</taxon>
        <taxon>Rhodobacterales</taxon>
        <taxon>Roseobacteraceae</taxon>
        <taxon>Rhodalgimonas</taxon>
    </lineage>
</organism>
<evidence type="ECO:0000313" key="2">
    <source>
        <dbReference type="EMBL" id="MDQ2095402.1"/>
    </source>
</evidence>
<keyword evidence="1" id="KW-0472">Membrane</keyword>